<evidence type="ECO:0000256" key="3">
    <source>
        <dbReference type="ARBA" id="ARBA00022679"/>
    </source>
</evidence>
<dbReference type="CDD" id="cd11642">
    <property type="entry name" value="SUMT"/>
    <property type="match status" value="1"/>
</dbReference>
<dbReference type="Proteomes" id="UP001597280">
    <property type="component" value="Unassembled WGS sequence"/>
</dbReference>
<dbReference type="InterPro" id="IPR014777">
    <property type="entry name" value="4pyrrole_Mease_sub1"/>
</dbReference>
<feature type="domain" description="Tetrapyrrole methylase" evidence="8">
    <location>
        <begin position="28"/>
        <end position="236"/>
    </location>
</feature>
<evidence type="ECO:0000256" key="5">
    <source>
        <dbReference type="ARBA" id="ARBA00022723"/>
    </source>
</evidence>
<comment type="caution">
    <text evidence="9">The sequence shown here is derived from an EMBL/GenBank/DDBJ whole genome shotgun (WGS) entry which is preliminary data.</text>
</comment>
<dbReference type="GO" id="GO:0004851">
    <property type="term" value="F:uroporphyrin-III C-methyltransferase activity"/>
    <property type="evidence" value="ECO:0007669"/>
    <property type="project" value="UniProtKB-EC"/>
</dbReference>
<dbReference type="NCBIfam" id="NF004790">
    <property type="entry name" value="PRK06136.1"/>
    <property type="match status" value="1"/>
</dbReference>
<evidence type="ECO:0000256" key="4">
    <source>
        <dbReference type="ARBA" id="ARBA00022691"/>
    </source>
</evidence>
<keyword evidence="4" id="KW-0949">S-adenosyl-L-methionine</keyword>
<sequence length="541" mass="54678">MSGQPASRPAEGPQVEARLVEARLEPGTVALVGGGPGAWDLITVRGLTLLRQADVVVADRLGPRSLLDELADDVEVIDVGKRPGAHPLSQEAIGALLVRLAQDGRRVVRLKGGDPFVLGRGGEEVLACRAAGIDVMVVPGVTSALAGPAAGDVPVTQRGTAVAVHIVNAHGDLGPADLAALADPGTTTVLMMGVGWLPRLVAQALLNGISPATPVAVVQEATLPTQRTVRGTLADIEQVVADAGIGHPAVIVVGRTAADGFLHPEELAAAADVPAHGAGREALAEGAEIAEGLTADGLPAPAAPGTAPVLIGCSHGTRSREGRDVLRALLTRIAAQAPGPVREAFVDVQAPDVRAVVAAHAELAEMRTREAETVQAVVVPLLLSVGYHVKDDIGGAVAGRAATAAGPLGPDPRLAEVMAQRLDEAGLRDGDAVVMAGSGTRDPEGVAQVEEMARLLSARLGREATVGFAYAATPSVPAAVAAAREGLPKGGRVVVASYVLAPGHFHDLVSGAGADVVAAPLGDHELVAEIALERYEAALGA</sequence>
<keyword evidence="3 9" id="KW-0808">Transferase</keyword>
<dbReference type="InterPro" id="IPR050161">
    <property type="entry name" value="Siro_Cobalamin_biosynth"/>
</dbReference>
<evidence type="ECO:0000313" key="10">
    <source>
        <dbReference type="Proteomes" id="UP001597280"/>
    </source>
</evidence>
<dbReference type="EC" id="2.1.1.107" evidence="1"/>
<keyword evidence="2 9" id="KW-0489">Methyltransferase</keyword>
<protein>
    <recommendedName>
        <fullName evidence="1">uroporphyrinogen-III C-methyltransferase</fullName>
        <ecNumber evidence="1">2.1.1.107</ecNumber>
    </recommendedName>
</protein>
<dbReference type="InterPro" id="IPR000878">
    <property type="entry name" value="4pyrrol_Mease"/>
</dbReference>
<dbReference type="Gene3D" id="3.40.50.1400">
    <property type="match status" value="2"/>
</dbReference>
<keyword evidence="7" id="KW-0627">Porphyrin biosynthesis</keyword>
<dbReference type="Gene3D" id="3.40.1010.10">
    <property type="entry name" value="Cobalt-precorrin-4 Transmethylase, Domain 1"/>
    <property type="match status" value="1"/>
</dbReference>
<dbReference type="EMBL" id="JBHUFL010000003">
    <property type="protein sequence ID" value="MFD1836119.1"/>
    <property type="molecule type" value="Genomic_DNA"/>
</dbReference>
<dbReference type="PANTHER" id="PTHR45790">
    <property type="entry name" value="SIROHEME SYNTHASE-RELATED"/>
    <property type="match status" value="1"/>
</dbReference>
<evidence type="ECO:0000259" key="8">
    <source>
        <dbReference type="Pfam" id="PF00590"/>
    </source>
</evidence>
<dbReference type="Pfam" id="PF00590">
    <property type="entry name" value="TP_methylase"/>
    <property type="match status" value="1"/>
</dbReference>
<dbReference type="InterPro" id="IPR002762">
    <property type="entry name" value="CbiX-like"/>
</dbReference>
<dbReference type="RefSeq" id="WP_343905413.1">
    <property type="nucleotide sequence ID" value="NZ_BAAAIS010000003.1"/>
</dbReference>
<dbReference type="NCBIfam" id="TIGR01469">
    <property type="entry name" value="cobA_cysG_Cterm"/>
    <property type="match status" value="1"/>
</dbReference>
<name>A0ABW4Q0R3_9MICO</name>
<dbReference type="InterPro" id="IPR035996">
    <property type="entry name" value="4pyrrol_Methylase_sf"/>
</dbReference>
<keyword evidence="6" id="KW-0456">Lyase</keyword>
<dbReference type="CDD" id="cd03416">
    <property type="entry name" value="CbiX_SirB_N"/>
    <property type="match status" value="1"/>
</dbReference>
<evidence type="ECO:0000256" key="1">
    <source>
        <dbReference type="ARBA" id="ARBA00012162"/>
    </source>
</evidence>
<evidence type="ECO:0000256" key="7">
    <source>
        <dbReference type="ARBA" id="ARBA00023244"/>
    </source>
</evidence>
<dbReference type="Gene3D" id="3.30.950.10">
    <property type="entry name" value="Methyltransferase, Cobalt-precorrin-4 Transmethylase, Domain 2"/>
    <property type="match status" value="1"/>
</dbReference>
<organism evidence="9 10">
    <name type="scientific">Brachybacterium rhamnosum</name>
    <dbReference type="NCBI Taxonomy" id="173361"/>
    <lineage>
        <taxon>Bacteria</taxon>
        <taxon>Bacillati</taxon>
        <taxon>Actinomycetota</taxon>
        <taxon>Actinomycetes</taxon>
        <taxon>Micrococcales</taxon>
        <taxon>Dermabacteraceae</taxon>
        <taxon>Brachybacterium</taxon>
    </lineage>
</organism>
<dbReference type="SUPFAM" id="SSF53800">
    <property type="entry name" value="Chelatase"/>
    <property type="match status" value="1"/>
</dbReference>
<dbReference type="InterPro" id="IPR006366">
    <property type="entry name" value="CobA/CysG_C"/>
</dbReference>
<dbReference type="PANTHER" id="PTHR45790:SF3">
    <property type="entry name" value="S-ADENOSYL-L-METHIONINE-DEPENDENT UROPORPHYRINOGEN III METHYLTRANSFERASE, CHLOROPLASTIC"/>
    <property type="match status" value="1"/>
</dbReference>
<proteinExistence type="predicted"/>
<dbReference type="GO" id="GO:0032259">
    <property type="term" value="P:methylation"/>
    <property type="evidence" value="ECO:0007669"/>
    <property type="project" value="UniProtKB-KW"/>
</dbReference>
<keyword evidence="5" id="KW-0479">Metal-binding</keyword>
<dbReference type="InterPro" id="IPR014776">
    <property type="entry name" value="4pyrrole_Mease_sub2"/>
</dbReference>
<gene>
    <name evidence="9" type="primary">cobA</name>
    <name evidence="9" type="ORF">ACFSDA_13700</name>
</gene>
<evidence type="ECO:0000313" key="9">
    <source>
        <dbReference type="EMBL" id="MFD1836119.1"/>
    </source>
</evidence>
<accession>A0ABW4Q0R3</accession>
<evidence type="ECO:0000256" key="6">
    <source>
        <dbReference type="ARBA" id="ARBA00023239"/>
    </source>
</evidence>
<keyword evidence="10" id="KW-1185">Reference proteome</keyword>
<dbReference type="Pfam" id="PF01903">
    <property type="entry name" value="CbiX"/>
    <property type="match status" value="2"/>
</dbReference>
<reference evidence="10" key="1">
    <citation type="journal article" date="2019" name="Int. J. Syst. Evol. Microbiol.">
        <title>The Global Catalogue of Microorganisms (GCM) 10K type strain sequencing project: providing services to taxonomists for standard genome sequencing and annotation.</title>
        <authorList>
            <consortium name="The Broad Institute Genomics Platform"/>
            <consortium name="The Broad Institute Genome Sequencing Center for Infectious Disease"/>
            <person name="Wu L."/>
            <person name="Ma J."/>
        </authorList>
    </citation>
    <scope>NUCLEOTIDE SEQUENCE [LARGE SCALE GENOMIC DNA]</scope>
    <source>
        <strain evidence="10">JCM 11650</strain>
    </source>
</reference>
<evidence type="ECO:0000256" key="2">
    <source>
        <dbReference type="ARBA" id="ARBA00022603"/>
    </source>
</evidence>
<dbReference type="SUPFAM" id="SSF53790">
    <property type="entry name" value="Tetrapyrrole methylase"/>
    <property type="match status" value="1"/>
</dbReference>